<sequence>MNIDERMLRRCHPLTPPVVLLLLAVPAAILAVRGAPGPFVAWVVMGAAAGYSISGSV</sequence>
<comment type="caution">
    <text evidence="1">The sequence shown here is derived from an EMBL/GenBank/DDBJ whole genome shotgun (WGS) entry which is preliminary data.</text>
</comment>
<proteinExistence type="predicted"/>
<accession>A0ABW1K8V3</accession>
<dbReference type="Proteomes" id="UP001596203">
    <property type="component" value="Unassembled WGS sequence"/>
</dbReference>
<evidence type="ECO:0000313" key="1">
    <source>
        <dbReference type="EMBL" id="MFC6018227.1"/>
    </source>
</evidence>
<dbReference type="RefSeq" id="WP_377423407.1">
    <property type="nucleotide sequence ID" value="NZ_JBHSPR010000013.1"/>
</dbReference>
<keyword evidence="2" id="KW-1185">Reference proteome</keyword>
<evidence type="ECO:0000313" key="2">
    <source>
        <dbReference type="Proteomes" id="UP001596203"/>
    </source>
</evidence>
<protein>
    <submittedName>
        <fullName evidence="1">Uncharacterized protein</fullName>
    </submittedName>
</protein>
<gene>
    <name evidence="1" type="ORF">ACFP2T_18710</name>
</gene>
<dbReference type="EMBL" id="JBHSPR010000013">
    <property type="protein sequence ID" value="MFC6018227.1"/>
    <property type="molecule type" value="Genomic_DNA"/>
</dbReference>
<organism evidence="1 2">
    <name type="scientific">Plantactinospora solaniradicis</name>
    <dbReference type="NCBI Taxonomy" id="1723736"/>
    <lineage>
        <taxon>Bacteria</taxon>
        <taxon>Bacillati</taxon>
        <taxon>Actinomycetota</taxon>
        <taxon>Actinomycetes</taxon>
        <taxon>Micromonosporales</taxon>
        <taxon>Micromonosporaceae</taxon>
        <taxon>Plantactinospora</taxon>
    </lineage>
</organism>
<reference evidence="2" key="1">
    <citation type="journal article" date="2019" name="Int. J. Syst. Evol. Microbiol.">
        <title>The Global Catalogue of Microorganisms (GCM) 10K type strain sequencing project: providing services to taxonomists for standard genome sequencing and annotation.</title>
        <authorList>
            <consortium name="The Broad Institute Genomics Platform"/>
            <consortium name="The Broad Institute Genome Sequencing Center for Infectious Disease"/>
            <person name="Wu L."/>
            <person name="Ma J."/>
        </authorList>
    </citation>
    <scope>NUCLEOTIDE SEQUENCE [LARGE SCALE GENOMIC DNA]</scope>
    <source>
        <strain evidence="2">ZS-35-S2</strain>
    </source>
</reference>
<name>A0ABW1K8V3_9ACTN</name>